<gene>
    <name evidence="9" type="primary">sctC</name>
    <name evidence="13" type="ORF">MCB1EB_0181</name>
</gene>
<comment type="subunit">
    <text evidence="9">The core secretion machinery of the T3SS is composed of approximately 20 different proteins, including cytoplasmic components, a base, an export apparatus and a needle. This subunit is part of the base, which anchors the injectisome in the bacterial cell envelope. Forms a stable homooligomeric complex.</text>
</comment>
<evidence type="ECO:0000256" key="5">
    <source>
        <dbReference type="ARBA" id="ARBA00022927"/>
    </source>
</evidence>
<dbReference type="PANTHER" id="PTHR30332">
    <property type="entry name" value="PROBABLE GENERAL SECRETION PATHWAY PROTEIN D"/>
    <property type="match status" value="1"/>
</dbReference>
<dbReference type="GO" id="GO:0030257">
    <property type="term" value="C:type III protein secretion system complex"/>
    <property type="evidence" value="ECO:0007669"/>
    <property type="project" value="UniProtKB-UniRule"/>
</dbReference>
<dbReference type="AlphaFoldDB" id="A0A2Z6ESG0"/>
<feature type="domain" description="NolW-like" evidence="12">
    <location>
        <begin position="175"/>
        <end position="269"/>
    </location>
</feature>
<evidence type="ECO:0000313" key="13">
    <source>
        <dbReference type="EMBL" id="BBE08342.1"/>
    </source>
</evidence>
<keyword evidence="5 9" id="KW-0653">Protein transport</keyword>
<evidence type="ECO:0000313" key="14">
    <source>
        <dbReference type="Proteomes" id="UP000282597"/>
    </source>
</evidence>
<evidence type="ECO:0000256" key="6">
    <source>
        <dbReference type="ARBA" id="ARBA00023010"/>
    </source>
</evidence>
<keyword evidence="4 9" id="KW-0732">Signal</keyword>
<keyword evidence="6 9" id="KW-0811">Translocation</keyword>
<keyword evidence="3 9" id="KW-0813">Transport</keyword>
<feature type="domain" description="Type II/III secretion system secretin-like" evidence="11">
    <location>
        <begin position="334"/>
        <end position="491"/>
    </location>
</feature>
<dbReference type="InterPro" id="IPR005644">
    <property type="entry name" value="NolW-like"/>
</dbReference>
<dbReference type="HAMAP" id="MF_02219">
    <property type="entry name" value="Type_III_secretin"/>
    <property type="match status" value="1"/>
</dbReference>
<reference evidence="13 14" key="1">
    <citation type="journal article" date="2018" name="Microbes Environ.">
        <title>Comparative Genomic Insights into Endofungal Lifestyles of Two Bacterial Endosymbionts, Mycoavidus cysteinexigens and Burkholderia rhizoxinica.</title>
        <authorList>
            <person name="Sharmin D."/>
            <person name="Guo Y."/>
            <person name="Nishizawa T."/>
            <person name="Ohshima S."/>
            <person name="Sato Y."/>
            <person name="Takashima Y."/>
            <person name="Narisawa K."/>
            <person name="Ohta H."/>
        </authorList>
    </citation>
    <scope>NUCLEOTIDE SEQUENCE [LARGE SCALE GENOMIC DNA]</scope>
    <source>
        <strain evidence="13 14">B1-EB</strain>
    </source>
</reference>
<dbReference type="InterPro" id="IPR050810">
    <property type="entry name" value="Bact_Secretion_Sys_Channel"/>
</dbReference>
<evidence type="ECO:0000256" key="4">
    <source>
        <dbReference type="ARBA" id="ARBA00022729"/>
    </source>
</evidence>
<dbReference type="InterPro" id="IPR004846">
    <property type="entry name" value="T2SS/T3SS_dom"/>
</dbReference>
<dbReference type="NCBIfam" id="TIGR02516">
    <property type="entry name" value="type_III_yscC"/>
    <property type="match status" value="1"/>
</dbReference>
<evidence type="ECO:0000256" key="1">
    <source>
        <dbReference type="ARBA" id="ARBA00004442"/>
    </source>
</evidence>
<name>A0A2Z6ESG0_9BURK</name>
<keyword evidence="14" id="KW-1185">Reference proteome</keyword>
<comment type="similarity">
    <text evidence="2 9">Belongs to the bacterial secretin family. T3SS SctC subfamily.</text>
</comment>
<evidence type="ECO:0000259" key="11">
    <source>
        <dbReference type="Pfam" id="PF00263"/>
    </source>
</evidence>
<dbReference type="PANTHER" id="PTHR30332:SF4">
    <property type="entry name" value="TYPE 3 SECRETION SYSTEM SECRETIN"/>
    <property type="match status" value="1"/>
</dbReference>
<sequence length="521" mass="56981" precursor="true">MKQWVLLLAMLLAFGSVQARIQWKGEPYFITTRGAKVADVLKDIGANYGVPVIVSPKVNDHFVGTIRNEMPDAIIERFTQLFNLATYYDGQALYVYKGHELKSQIITPRYLSTQKLIRYLSQGGAKEQKYCSLRTISNFNALEVFGVPMCVERVSELAKNLDEKVLDQAQNQETVKVFPLRFASADDNIYNYRKQEVRVPGVVSVLREMIQGRSPLGEGVPLTNAKGSFPLETLPAFSADSRQNAVVVRDRQVNMPIYAKLIKQLDTQPVQIEISVAIIDVNAANLSALGVNWSGTANIGEFGVSFNAGLPQGSNATLSSVLNDTTGFMVRLNALEQHSQAKILSRPSVVTLNNVQAVLDRSITFYTKLEGENVAKLESVSAGSLLRVTPRLIKNGSYDQIMLTLNIQDGRQAEPIPGNHEQLPQITNAEIATQATLLPGQSLLLGGFVQDQQMQGESKVPLLGGVPILGNLFRNKNGTAHSVVRLFLIKAEPQPIGPQPALAKLSKSLADEGSVATEIAQ</sequence>
<evidence type="ECO:0000256" key="9">
    <source>
        <dbReference type="HAMAP-Rule" id="MF_02219"/>
    </source>
</evidence>
<dbReference type="PRINTS" id="PR01337">
    <property type="entry name" value="TYPE3OMGPROT"/>
</dbReference>
<dbReference type="GO" id="GO:0015627">
    <property type="term" value="C:type II protein secretion system complex"/>
    <property type="evidence" value="ECO:0007669"/>
    <property type="project" value="TreeGrafter"/>
</dbReference>
<evidence type="ECO:0000256" key="8">
    <source>
        <dbReference type="ARBA" id="ARBA00023237"/>
    </source>
</evidence>
<dbReference type="Gene3D" id="3.30.1370.120">
    <property type="match status" value="2"/>
</dbReference>
<dbReference type="InterPro" id="IPR004845">
    <property type="entry name" value="T2SS_GspD_CS"/>
</dbReference>
<dbReference type="NCBIfam" id="NF011873">
    <property type="entry name" value="PRK15346.1"/>
    <property type="match status" value="1"/>
</dbReference>
<dbReference type="EMBL" id="AP018150">
    <property type="protein sequence ID" value="BBE08342.1"/>
    <property type="molecule type" value="Genomic_DNA"/>
</dbReference>
<organism evidence="13 14">
    <name type="scientific">Mycoavidus cysteinexigens</name>
    <dbReference type="NCBI Taxonomy" id="1553431"/>
    <lineage>
        <taxon>Bacteria</taxon>
        <taxon>Pseudomonadati</taxon>
        <taxon>Pseudomonadota</taxon>
        <taxon>Betaproteobacteria</taxon>
        <taxon>Burkholderiales</taxon>
        <taxon>Burkholderiaceae</taxon>
        <taxon>Mycoavidus</taxon>
    </lineage>
</organism>
<evidence type="ECO:0000256" key="7">
    <source>
        <dbReference type="ARBA" id="ARBA00023136"/>
    </source>
</evidence>
<dbReference type="KEGG" id="mcys:MCB1EB_0181"/>
<dbReference type="RefSeq" id="WP_232034130.1">
    <property type="nucleotide sequence ID" value="NZ_AP018150.1"/>
</dbReference>
<dbReference type="Gene3D" id="3.55.50.30">
    <property type="match status" value="1"/>
</dbReference>
<evidence type="ECO:0000256" key="10">
    <source>
        <dbReference type="RuleBase" id="RU004004"/>
    </source>
</evidence>
<dbReference type="InterPro" id="IPR003522">
    <property type="entry name" value="T3SS_OM_pore_YscC"/>
</dbReference>
<evidence type="ECO:0000256" key="3">
    <source>
        <dbReference type="ARBA" id="ARBA00022448"/>
    </source>
</evidence>
<comment type="function">
    <text evidence="9">Component of the type III secretion system (T3SS), also called injectisome, which is used to inject bacterial effector proteins into eukaryotic host cells. Forms a ring-shaped multimeric structure with an apparent central pore in the outer membrane.</text>
</comment>
<keyword evidence="8 9" id="KW-0998">Cell outer membrane</keyword>
<proteinExistence type="inferred from homology"/>
<feature type="chain" id="PRO_5041748971" description="Type 3 secretion system secretin" evidence="9">
    <location>
        <begin position="20"/>
        <end position="521"/>
    </location>
</feature>
<evidence type="ECO:0000256" key="2">
    <source>
        <dbReference type="ARBA" id="ARBA00007032"/>
    </source>
</evidence>
<accession>A0A2Z6ESG0</accession>
<dbReference type="InterPro" id="IPR038591">
    <property type="entry name" value="NolW-like_sf"/>
</dbReference>
<dbReference type="PROSITE" id="PS00875">
    <property type="entry name" value="T2SP_D"/>
    <property type="match status" value="1"/>
</dbReference>
<comment type="subcellular location">
    <subcellularLocation>
        <location evidence="1 9 10">Cell outer membrane</location>
    </subcellularLocation>
</comment>
<dbReference type="GO" id="GO:0030254">
    <property type="term" value="P:protein secretion by the type III secretion system"/>
    <property type="evidence" value="ECO:0007669"/>
    <property type="project" value="UniProtKB-UniRule"/>
</dbReference>
<protein>
    <recommendedName>
        <fullName evidence="9">Type 3 secretion system secretin</fullName>
        <shortName evidence="9">T3SS secretin</shortName>
    </recommendedName>
</protein>
<feature type="signal peptide" evidence="9">
    <location>
        <begin position="1"/>
        <end position="19"/>
    </location>
</feature>
<dbReference type="Pfam" id="PF00263">
    <property type="entry name" value="Secretin"/>
    <property type="match status" value="1"/>
</dbReference>
<dbReference type="Proteomes" id="UP000282597">
    <property type="component" value="Chromosome"/>
</dbReference>
<dbReference type="Pfam" id="PF03958">
    <property type="entry name" value="Secretin_N"/>
    <property type="match status" value="1"/>
</dbReference>
<dbReference type="GO" id="GO:0009279">
    <property type="term" value="C:cell outer membrane"/>
    <property type="evidence" value="ECO:0007669"/>
    <property type="project" value="UniProtKB-SubCell"/>
</dbReference>
<evidence type="ECO:0000259" key="12">
    <source>
        <dbReference type="Pfam" id="PF03958"/>
    </source>
</evidence>
<keyword evidence="7 9" id="KW-0472">Membrane</keyword>